<dbReference type="Pfam" id="PF01850">
    <property type="entry name" value="PIN"/>
    <property type="match status" value="1"/>
</dbReference>
<keyword evidence="1" id="KW-1277">Toxin-antitoxin system</keyword>
<evidence type="ECO:0000256" key="5">
    <source>
        <dbReference type="ARBA" id="ARBA00022842"/>
    </source>
</evidence>
<dbReference type="InterPro" id="IPR002716">
    <property type="entry name" value="PIN_dom"/>
</dbReference>
<dbReference type="EMBL" id="CP045809">
    <property type="protein sequence ID" value="QHN37149.1"/>
    <property type="molecule type" value="Genomic_DNA"/>
</dbReference>
<organism evidence="7 8">
    <name type="scientific">Gordonia pseudamarae</name>
    <dbReference type="NCBI Taxonomy" id="2831662"/>
    <lineage>
        <taxon>Bacteria</taxon>
        <taxon>Bacillati</taxon>
        <taxon>Actinomycetota</taxon>
        <taxon>Actinomycetes</taxon>
        <taxon>Mycobacteriales</taxon>
        <taxon>Gordoniaceae</taxon>
        <taxon>Gordonia</taxon>
    </lineage>
</organism>
<feature type="domain" description="PIN" evidence="6">
    <location>
        <begin position="3"/>
        <end position="107"/>
    </location>
</feature>
<dbReference type="Proteomes" id="UP001059836">
    <property type="component" value="Chromosome"/>
</dbReference>
<dbReference type="SUPFAM" id="SSF88723">
    <property type="entry name" value="PIN domain-like"/>
    <property type="match status" value="1"/>
</dbReference>
<evidence type="ECO:0000313" key="8">
    <source>
        <dbReference type="Proteomes" id="UP001059836"/>
    </source>
</evidence>
<dbReference type="RefSeq" id="WP_260840191.1">
    <property type="nucleotide sequence ID" value="NZ_CP045809.1"/>
</dbReference>
<keyword evidence="3" id="KW-0479">Metal-binding</keyword>
<protein>
    <submittedName>
        <fullName evidence="7">PIN domain-containing protein</fullName>
    </submittedName>
</protein>
<evidence type="ECO:0000256" key="3">
    <source>
        <dbReference type="ARBA" id="ARBA00022723"/>
    </source>
</evidence>
<evidence type="ECO:0000256" key="2">
    <source>
        <dbReference type="ARBA" id="ARBA00022722"/>
    </source>
</evidence>
<proteinExistence type="predicted"/>
<dbReference type="InterPro" id="IPR029060">
    <property type="entry name" value="PIN-like_dom_sf"/>
</dbReference>
<evidence type="ECO:0000256" key="1">
    <source>
        <dbReference type="ARBA" id="ARBA00022649"/>
    </source>
</evidence>
<reference evidence="7" key="1">
    <citation type="journal article" date="2021" name="Nat. Microbiol.">
        <title>Cocultivation of an ultrasmall environmental parasitic bacterium with lytic ability against bacteria associated with wastewater foams.</title>
        <authorList>
            <person name="Batinovic S."/>
            <person name="Rose J.J.A."/>
            <person name="Ratcliffe J."/>
            <person name="Seviour R.J."/>
            <person name="Petrovski S."/>
        </authorList>
    </citation>
    <scope>NUCLEOTIDE SEQUENCE</scope>
    <source>
        <strain evidence="7">CON9</strain>
    </source>
</reference>
<keyword evidence="4" id="KW-0378">Hydrolase</keyword>
<accession>A0ABX6IML7</accession>
<evidence type="ECO:0000313" key="7">
    <source>
        <dbReference type="EMBL" id="QHN37149.1"/>
    </source>
</evidence>
<keyword evidence="5" id="KW-0460">Magnesium</keyword>
<name>A0ABX6IML7_9ACTN</name>
<evidence type="ECO:0000256" key="4">
    <source>
        <dbReference type="ARBA" id="ARBA00022801"/>
    </source>
</evidence>
<gene>
    <name evidence="7" type="ORF">GII31_21860</name>
</gene>
<dbReference type="Gene3D" id="3.40.50.1010">
    <property type="entry name" value="5'-nuclease"/>
    <property type="match status" value="1"/>
</dbReference>
<sequence>MILLDTTVIIDRAKCLFDPGEDYAVSILTRAEFELGIQSARDATIRARRVRRLAFLDREFDWLEFDIESTRSYGVPAAGALPPGGSKVRSKDALIAAQAHRHGATLMPANIDDFVCFSHLVPITMPTLR</sequence>
<evidence type="ECO:0000259" key="6">
    <source>
        <dbReference type="Pfam" id="PF01850"/>
    </source>
</evidence>
<keyword evidence="2" id="KW-0540">Nuclease</keyword>
<keyword evidence="8" id="KW-1185">Reference proteome</keyword>